<feature type="domain" description="PpiC" evidence="4">
    <location>
        <begin position="202"/>
        <end position="302"/>
    </location>
</feature>
<protein>
    <submittedName>
        <fullName evidence="5">Peptidylprolyl isomerase</fullName>
    </submittedName>
</protein>
<proteinExistence type="predicted"/>
<dbReference type="SUPFAM" id="SSF54534">
    <property type="entry name" value="FKBP-like"/>
    <property type="match status" value="2"/>
</dbReference>
<keyword evidence="6" id="KW-1185">Reference proteome</keyword>
<dbReference type="Proteomes" id="UP000037755">
    <property type="component" value="Unassembled WGS sequence"/>
</dbReference>
<reference evidence="5 6" key="1">
    <citation type="submission" date="2015-08" db="EMBL/GenBank/DDBJ databases">
        <title>Whole genome sequence of Flavobacterium akiainvivens IK-1T, from decaying Wikstroemia oahuensis, an endemic Hawaiian shrub.</title>
        <authorList>
            <person name="Wan X."/>
            <person name="Hou S."/>
            <person name="Saito J."/>
            <person name="Donachie S."/>
        </authorList>
    </citation>
    <scope>NUCLEOTIDE SEQUENCE [LARGE SCALE GENOMIC DNA]</scope>
    <source>
        <strain evidence="5 6">IK-1</strain>
    </source>
</reference>
<evidence type="ECO:0000256" key="1">
    <source>
        <dbReference type="ARBA" id="ARBA00022729"/>
    </source>
</evidence>
<dbReference type="InterPro" id="IPR027304">
    <property type="entry name" value="Trigger_fact/SurA_dom_sf"/>
</dbReference>
<organism evidence="5 6">
    <name type="scientific">Flavobacterium akiainvivens</name>
    <dbReference type="NCBI Taxonomy" id="1202724"/>
    <lineage>
        <taxon>Bacteria</taxon>
        <taxon>Pseudomonadati</taxon>
        <taxon>Bacteroidota</taxon>
        <taxon>Flavobacteriia</taxon>
        <taxon>Flavobacteriales</taxon>
        <taxon>Flavobacteriaceae</taxon>
        <taxon>Flavobacterium</taxon>
    </lineage>
</organism>
<evidence type="ECO:0000313" key="5">
    <source>
        <dbReference type="EMBL" id="KOS04654.1"/>
    </source>
</evidence>
<evidence type="ECO:0000256" key="2">
    <source>
        <dbReference type="PROSITE-ProRule" id="PRU00278"/>
    </source>
</evidence>
<dbReference type="GO" id="GO:0003755">
    <property type="term" value="F:peptidyl-prolyl cis-trans isomerase activity"/>
    <property type="evidence" value="ECO:0007669"/>
    <property type="project" value="UniProtKB-KW"/>
</dbReference>
<dbReference type="PANTHER" id="PTHR47637:SF1">
    <property type="entry name" value="CHAPERONE SURA"/>
    <property type="match status" value="1"/>
</dbReference>
<dbReference type="EMBL" id="LIYD01000005">
    <property type="protein sequence ID" value="KOS04654.1"/>
    <property type="molecule type" value="Genomic_DNA"/>
</dbReference>
<dbReference type="InterPro" id="IPR000297">
    <property type="entry name" value="PPIase_PpiC"/>
</dbReference>
<dbReference type="AlphaFoldDB" id="A0A0M8MAJ4"/>
<feature type="domain" description="PpiC" evidence="4">
    <location>
        <begin position="305"/>
        <end position="403"/>
    </location>
</feature>
<sequence>MTLLKTRSMKFINKAALVLLLVVFGKPAMAQEIITEPVKQQDSVKPKLPQTGRFKIDGVVSVVGDFVVLESDIDFSLIELQQQGIPTAEITRCQILGKLMEDRMYAHHAIQDSIIVTDAEINAEVASRMDFFVERLGSEKKVVEYFKKRDLETLKADLFDIFKMQQLTERMRKKIVEEVEITPEEVRQFYTKFKPEERPVFGAEMEVAQIVIKPEISDAAKEETRERLRQIKKDVQAGSSFYSKAVLYSEDRGSGSSGGYIPVNRKSKLVKEFKEAAFSTSEGEISEPFETEYGFHIIYVEKVRGQELDVRHILLKPRVSDDAKRKALEKIALIRQRIVSGEISFAEAARNESMEKETRQSGGQLINPYTLDTRFELTKMDPSIYNDVSNLKDNEVSKPIESDDPRYGLSFKLMTVTNRYEEHPADYARDYTKIKDLALQEKQMKEIEKWSASKIKDTYIKVNGEYEACDFAIDWLKKSTR</sequence>
<dbReference type="STRING" id="1202724.AM493_00305"/>
<gene>
    <name evidence="5" type="ORF">AM493_00305</name>
</gene>
<evidence type="ECO:0000256" key="3">
    <source>
        <dbReference type="SAM" id="SignalP"/>
    </source>
</evidence>
<comment type="caution">
    <text evidence="5">The sequence shown here is derived from an EMBL/GenBank/DDBJ whole genome shotgun (WGS) entry which is preliminary data.</text>
</comment>
<dbReference type="Gene3D" id="1.10.4030.10">
    <property type="entry name" value="Porin chaperone SurA, peptide-binding domain"/>
    <property type="match status" value="1"/>
</dbReference>
<dbReference type="SUPFAM" id="SSF109998">
    <property type="entry name" value="Triger factor/SurA peptide-binding domain-like"/>
    <property type="match status" value="1"/>
</dbReference>
<accession>A0A0M8MAJ4</accession>
<keyword evidence="2" id="KW-0697">Rotamase</keyword>
<feature type="signal peptide" evidence="3">
    <location>
        <begin position="1"/>
        <end position="30"/>
    </location>
</feature>
<dbReference type="Pfam" id="PF00639">
    <property type="entry name" value="Rotamase"/>
    <property type="match status" value="2"/>
</dbReference>
<keyword evidence="1 3" id="KW-0732">Signal</keyword>
<evidence type="ECO:0000259" key="4">
    <source>
        <dbReference type="PROSITE" id="PS50198"/>
    </source>
</evidence>
<evidence type="ECO:0000313" key="6">
    <source>
        <dbReference type="Proteomes" id="UP000037755"/>
    </source>
</evidence>
<dbReference type="PANTHER" id="PTHR47637">
    <property type="entry name" value="CHAPERONE SURA"/>
    <property type="match status" value="1"/>
</dbReference>
<dbReference type="InterPro" id="IPR046357">
    <property type="entry name" value="PPIase_dom_sf"/>
</dbReference>
<dbReference type="InterPro" id="IPR050280">
    <property type="entry name" value="OMP_Chaperone_SurA"/>
</dbReference>
<feature type="chain" id="PRO_5007778493" evidence="3">
    <location>
        <begin position="31"/>
        <end position="481"/>
    </location>
</feature>
<dbReference type="PATRIC" id="fig|1202724.3.peg.54"/>
<name>A0A0M8MAJ4_9FLAO</name>
<dbReference type="Gene3D" id="3.10.50.40">
    <property type="match status" value="2"/>
</dbReference>
<dbReference type="PROSITE" id="PS50198">
    <property type="entry name" value="PPIC_PPIASE_2"/>
    <property type="match status" value="2"/>
</dbReference>
<keyword evidence="2 5" id="KW-0413">Isomerase</keyword>